<dbReference type="InterPro" id="IPR011527">
    <property type="entry name" value="ABC1_TM_dom"/>
</dbReference>
<keyword evidence="12" id="KW-1185">Reference proteome</keyword>
<proteinExistence type="predicted"/>
<feature type="domain" description="ABC transporter" evidence="9">
    <location>
        <begin position="381"/>
        <end position="609"/>
    </location>
</feature>
<dbReference type="InterPro" id="IPR036640">
    <property type="entry name" value="ABC1_TM_sf"/>
</dbReference>
<evidence type="ECO:0000256" key="3">
    <source>
        <dbReference type="ARBA" id="ARBA00022741"/>
    </source>
</evidence>
<sequence length="610" mass="63611">MEQAAEEAPEAPAAEAPAAPADGRRTRSAGARVVGWVPRRVRAGLALSAVAQAVLVVAQAELLARAVARQDTAPLPWLAAAVALRAGLGWAGGALARTAAARVKAELRAALLARAEQARAGGSGEFGALLTRGLDGLDPYLGGYLPQLATAVVVPPLVLAWLLRTDPPSGLVVLATLPLVPVFGVLVGLRTRDLTRTQWTHLHRLGGHFRDVLAGLPTLRAFDRAEHQRGVVRAMASAHRRATMAALRLAFLSGLVLELVCSLSVALVAVPVGLRLLDGRLELEVALVVLLLTPEAFWPLRAVGSGFHAGAEGVAAAERAFAILDAPAPVGASGGRRASERPARPATERPARPATGEPARPAAPTLLPGAVAPAATGPAEIRLEDVTVRFPGHDRPALDAVRLVVRPGDRIAVVGPSGAGKSTLLHLLLGFVTPDAGRVLVDGVDLARLDPAEWRRHLAWVSQRPRLFAATVADNIRLGAPAATQAQVRAAARAASADAFVQELPDGYDTLLDERAGTLSAGQRQRLALARAYLRDAPLLLLDEPTARLDPRGEAAVVASTIGLLAAGPPDGAPGTGRRRTALLVAHRPALLRAANRVVRLRDGRIEEAP</sequence>
<keyword evidence="3" id="KW-0547">Nucleotide-binding</keyword>
<comment type="subcellular location">
    <subcellularLocation>
        <location evidence="1">Cell membrane</location>
        <topology evidence="1">Multi-pass membrane protein</topology>
    </subcellularLocation>
</comment>
<dbReference type="GO" id="GO:0016887">
    <property type="term" value="F:ATP hydrolysis activity"/>
    <property type="evidence" value="ECO:0007669"/>
    <property type="project" value="InterPro"/>
</dbReference>
<dbReference type="CDD" id="cd18584">
    <property type="entry name" value="ABC_6TM_AarD_CydD"/>
    <property type="match status" value="1"/>
</dbReference>
<name>A0A853AAF0_9ACTN</name>
<feature type="transmembrane region" description="Helical" evidence="8">
    <location>
        <begin position="249"/>
        <end position="274"/>
    </location>
</feature>
<evidence type="ECO:0000313" key="12">
    <source>
        <dbReference type="Proteomes" id="UP000567795"/>
    </source>
</evidence>
<evidence type="ECO:0000256" key="7">
    <source>
        <dbReference type="SAM" id="MobiDB-lite"/>
    </source>
</evidence>
<dbReference type="PANTHER" id="PTHR24221:SF590">
    <property type="entry name" value="COMPONENT LINKED WITH THE ASSEMBLY OF CYTOCHROME' TRANSPORT TRANSMEMBRANE ATP-BINDING PROTEIN ABC TRANSPORTER CYDD-RELATED"/>
    <property type="match status" value="1"/>
</dbReference>
<dbReference type="GO" id="GO:0005524">
    <property type="term" value="F:ATP binding"/>
    <property type="evidence" value="ECO:0007669"/>
    <property type="project" value="UniProtKB-KW"/>
</dbReference>
<feature type="compositionally biased region" description="Basic and acidic residues" evidence="7">
    <location>
        <begin position="337"/>
        <end position="351"/>
    </location>
</feature>
<dbReference type="PROSITE" id="PS50893">
    <property type="entry name" value="ABC_TRANSPORTER_2"/>
    <property type="match status" value="1"/>
</dbReference>
<accession>A0A853AAF0</accession>
<dbReference type="InterPro" id="IPR014216">
    <property type="entry name" value="ABC_transptr_CydD"/>
</dbReference>
<dbReference type="PROSITE" id="PS00211">
    <property type="entry name" value="ABC_TRANSPORTER_1"/>
    <property type="match status" value="1"/>
</dbReference>
<feature type="region of interest" description="Disordered" evidence="7">
    <location>
        <begin position="1"/>
        <end position="26"/>
    </location>
</feature>
<feature type="transmembrane region" description="Helical" evidence="8">
    <location>
        <begin position="141"/>
        <end position="163"/>
    </location>
</feature>
<gene>
    <name evidence="11" type="ORF">FHU37_004295</name>
</gene>
<dbReference type="InterPro" id="IPR039421">
    <property type="entry name" value="Type_1_exporter"/>
</dbReference>
<evidence type="ECO:0000256" key="6">
    <source>
        <dbReference type="ARBA" id="ARBA00023136"/>
    </source>
</evidence>
<dbReference type="InterPro" id="IPR027417">
    <property type="entry name" value="P-loop_NTPase"/>
</dbReference>
<keyword evidence="2 8" id="KW-0812">Transmembrane</keyword>
<dbReference type="GO" id="GO:0140359">
    <property type="term" value="F:ABC-type transporter activity"/>
    <property type="evidence" value="ECO:0007669"/>
    <property type="project" value="InterPro"/>
</dbReference>
<dbReference type="CDD" id="cd03228">
    <property type="entry name" value="ABCC_MRP_Like"/>
    <property type="match status" value="1"/>
</dbReference>
<organism evidence="11 12">
    <name type="scientific">Allostreptomyces psammosilenae</name>
    <dbReference type="NCBI Taxonomy" id="1892865"/>
    <lineage>
        <taxon>Bacteria</taxon>
        <taxon>Bacillati</taxon>
        <taxon>Actinomycetota</taxon>
        <taxon>Actinomycetes</taxon>
        <taxon>Kitasatosporales</taxon>
        <taxon>Streptomycetaceae</taxon>
        <taxon>Allostreptomyces</taxon>
    </lineage>
</organism>
<feature type="transmembrane region" description="Helical" evidence="8">
    <location>
        <begin position="169"/>
        <end position="189"/>
    </location>
</feature>
<dbReference type="GO" id="GO:0005886">
    <property type="term" value="C:plasma membrane"/>
    <property type="evidence" value="ECO:0007669"/>
    <property type="project" value="UniProtKB-SubCell"/>
</dbReference>
<dbReference type="Gene3D" id="1.20.1560.10">
    <property type="entry name" value="ABC transporter type 1, transmembrane domain"/>
    <property type="match status" value="1"/>
</dbReference>
<evidence type="ECO:0000256" key="8">
    <source>
        <dbReference type="SAM" id="Phobius"/>
    </source>
</evidence>
<evidence type="ECO:0000256" key="4">
    <source>
        <dbReference type="ARBA" id="ARBA00022840"/>
    </source>
</evidence>
<dbReference type="Pfam" id="PF00664">
    <property type="entry name" value="ABC_membrane"/>
    <property type="match status" value="1"/>
</dbReference>
<dbReference type="GO" id="GO:0042883">
    <property type="term" value="P:cysteine transport"/>
    <property type="evidence" value="ECO:0007669"/>
    <property type="project" value="InterPro"/>
</dbReference>
<dbReference type="RefSeq" id="WP_312892708.1">
    <property type="nucleotide sequence ID" value="NZ_JACBZD010000001.1"/>
</dbReference>
<evidence type="ECO:0000256" key="5">
    <source>
        <dbReference type="ARBA" id="ARBA00022989"/>
    </source>
</evidence>
<dbReference type="SMART" id="SM00382">
    <property type="entry name" value="AAA"/>
    <property type="match status" value="1"/>
</dbReference>
<feature type="region of interest" description="Disordered" evidence="7">
    <location>
        <begin position="331"/>
        <end position="369"/>
    </location>
</feature>
<dbReference type="PANTHER" id="PTHR24221">
    <property type="entry name" value="ATP-BINDING CASSETTE SUB-FAMILY B"/>
    <property type="match status" value="1"/>
</dbReference>
<protein>
    <submittedName>
        <fullName evidence="11">Thiol reductant ABC exporter CydD subunit</fullName>
    </submittedName>
</protein>
<feature type="compositionally biased region" description="Low complexity" evidence="7">
    <location>
        <begin position="352"/>
        <end position="369"/>
    </location>
</feature>
<dbReference type="SUPFAM" id="SSF90123">
    <property type="entry name" value="ABC transporter transmembrane region"/>
    <property type="match status" value="1"/>
</dbReference>
<keyword evidence="4" id="KW-0067">ATP-binding</keyword>
<dbReference type="AlphaFoldDB" id="A0A853AAF0"/>
<dbReference type="Proteomes" id="UP000567795">
    <property type="component" value="Unassembled WGS sequence"/>
</dbReference>
<keyword evidence="6 8" id="KW-0472">Membrane</keyword>
<keyword evidence="5 8" id="KW-1133">Transmembrane helix</keyword>
<dbReference type="SUPFAM" id="SSF52540">
    <property type="entry name" value="P-loop containing nucleoside triphosphate hydrolases"/>
    <property type="match status" value="1"/>
</dbReference>
<feature type="compositionally biased region" description="Low complexity" evidence="7">
    <location>
        <begin position="10"/>
        <end position="21"/>
    </location>
</feature>
<evidence type="ECO:0000259" key="9">
    <source>
        <dbReference type="PROSITE" id="PS50893"/>
    </source>
</evidence>
<dbReference type="NCBIfam" id="TIGR02857">
    <property type="entry name" value="CydD"/>
    <property type="match status" value="1"/>
</dbReference>
<dbReference type="InterPro" id="IPR017871">
    <property type="entry name" value="ABC_transporter-like_CS"/>
</dbReference>
<dbReference type="PROSITE" id="PS50929">
    <property type="entry name" value="ABC_TM1F"/>
    <property type="match status" value="1"/>
</dbReference>
<dbReference type="Gene3D" id="3.40.50.300">
    <property type="entry name" value="P-loop containing nucleotide triphosphate hydrolases"/>
    <property type="match status" value="1"/>
</dbReference>
<evidence type="ECO:0000259" key="10">
    <source>
        <dbReference type="PROSITE" id="PS50929"/>
    </source>
</evidence>
<dbReference type="Pfam" id="PF00005">
    <property type="entry name" value="ABC_tran"/>
    <property type="match status" value="1"/>
</dbReference>
<evidence type="ECO:0000313" key="11">
    <source>
        <dbReference type="EMBL" id="NYI07352.1"/>
    </source>
</evidence>
<evidence type="ECO:0000256" key="1">
    <source>
        <dbReference type="ARBA" id="ARBA00004651"/>
    </source>
</evidence>
<dbReference type="EMBL" id="JACBZD010000001">
    <property type="protein sequence ID" value="NYI07352.1"/>
    <property type="molecule type" value="Genomic_DNA"/>
</dbReference>
<dbReference type="InterPro" id="IPR003439">
    <property type="entry name" value="ABC_transporter-like_ATP-bd"/>
</dbReference>
<reference evidence="11 12" key="1">
    <citation type="submission" date="2020-07" db="EMBL/GenBank/DDBJ databases">
        <title>Sequencing the genomes of 1000 actinobacteria strains.</title>
        <authorList>
            <person name="Klenk H.-P."/>
        </authorList>
    </citation>
    <scope>NUCLEOTIDE SEQUENCE [LARGE SCALE GENOMIC DNA]</scope>
    <source>
        <strain evidence="11 12">DSM 42178</strain>
    </source>
</reference>
<evidence type="ECO:0000256" key="2">
    <source>
        <dbReference type="ARBA" id="ARBA00022692"/>
    </source>
</evidence>
<dbReference type="InterPro" id="IPR003593">
    <property type="entry name" value="AAA+_ATPase"/>
</dbReference>
<feature type="domain" description="ABC transmembrane type-1" evidence="10">
    <location>
        <begin position="43"/>
        <end position="312"/>
    </location>
</feature>
<comment type="caution">
    <text evidence="11">The sequence shown here is derived from an EMBL/GenBank/DDBJ whole genome shotgun (WGS) entry which is preliminary data.</text>
</comment>